<dbReference type="Proteomes" id="UP000434582">
    <property type="component" value="Unassembled WGS sequence"/>
</dbReference>
<sequence length="92" mass="10680">MDDRWTWDPIKAERNLAKHRVSFELAALVFQDPMQLTFDDPERSEMRFRTLGSVGGAVLVVAHTCPTETEPGRIISARRATPRERRMYHEKP</sequence>
<dbReference type="InterPro" id="IPR038573">
    <property type="entry name" value="BrnT_sf"/>
</dbReference>
<dbReference type="EMBL" id="WIVE01000011">
    <property type="protein sequence ID" value="MQX36022.1"/>
    <property type="molecule type" value="Genomic_DNA"/>
</dbReference>
<proteinExistence type="predicted"/>
<organism evidence="1 2">
    <name type="scientific">Roseospira navarrensis</name>
    <dbReference type="NCBI Taxonomy" id="140058"/>
    <lineage>
        <taxon>Bacteria</taxon>
        <taxon>Pseudomonadati</taxon>
        <taxon>Pseudomonadota</taxon>
        <taxon>Alphaproteobacteria</taxon>
        <taxon>Rhodospirillales</taxon>
        <taxon>Rhodospirillaceae</taxon>
        <taxon>Roseospira</taxon>
    </lineage>
</organism>
<protein>
    <submittedName>
        <fullName evidence="1">BrnT family toxin</fullName>
    </submittedName>
</protein>
<reference evidence="1 2" key="1">
    <citation type="submission" date="2019-10" db="EMBL/GenBank/DDBJ databases">
        <title>Draft whole-genome sequence of the purple nonsulfur photosynthetic bacterium Roseospira navarrensis DSM 15114.</title>
        <authorList>
            <person name="Kyndt J.A."/>
            <person name="Meyer T.E."/>
        </authorList>
    </citation>
    <scope>NUCLEOTIDE SEQUENCE [LARGE SCALE GENOMIC DNA]</scope>
    <source>
        <strain evidence="1 2">DSM 15114</strain>
    </source>
</reference>
<evidence type="ECO:0000313" key="1">
    <source>
        <dbReference type="EMBL" id="MQX36022.1"/>
    </source>
</evidence>
<gene>
    <name evidence="1" type="ORF">GHC57_05765</name>
</gene>
<keyword evidence="2" id="KW-1185">Reference proteome</keyword>
<dbReference type="RefSeq" id="WP_153342099.1">
    <property type="nucleotide sequence ID" value="NZ_WIVE01000011.1"/>
</dbReference>
<name>A0A7X2D3W3_9PROT</name>
<accession>A0A7X2D3W3</accession>
<dbReference type="Pfam" id="PF04365">
    <property type="entry name" value="BrnT_toxin"/>
    <property type="match status" value="1"/>
</dbReference>
<dbReference type="InterPro" id="IPR007460">
    <property type="entry name" value="BrnT_toxin"/>
</dbReference>
<dbReference type="Gene3D" id="3.10.450.530">
    <property type="entry name" value="Ribonuclease toxin, BrnT, of type II toxin-antitoxin system"/>
    <property type="match status" value="1"/>
</dbReference>
<dbReference type="AlphaFoldDB" id="A0A7X2D3W3"/>
<evidence type="ECO:0000313" key="2">
    <source>
        <dbReference type="Proteomes" id="UP000434582"/>
    </source>
</evidence>
<dbReference type="OrthoDB" id="839663at2"/>
<comment type="caution">
    <text evidence="1">The sequence shown here is derived from an EMBL/GenBank/DDBJ whole genome shotgun (WGS) entry which is preliminary data.</text>
</comment>